<evidence type="ECO:0000259" key="1">
    <source>
        <dbReference type="Pfam" id="PF13556"/>
    </source>
</evidence>
<dbReference type="AlphaFoldDB" id="A0A927F3F6"/>
<evidence type="ECO:0000313" key="4">
    <source>
        <dbReference type="Proteomes" id="UP000632289"/>
    </source>
</evidence>
<dbReference type="InterPro" id="IPR025736">
    <property type="entry name" value="PucR_C-HTH_dom"/>
</dbReference>
<comment type="caution">
    <text evidence="3">The sequence shown here is derived from an EMBL/GenBank/DDBJ whole genome shotgun (WGS) entry which is preliminary data.</text>
</comment>
<sequence length="417" mass="44767">MDESREEITVDGEPLHQRLAVRAPDLAAGLVARLIDEVPVYASLPPEELRRDITQIAEHGIRMFLGVLRSGRQPDGGELAELRHSAARRAEEGIPLESVVDAYFIGTEQCFEAMMATARPEDVGAVLATHRLVMRHLRQVTAAVAAGYTEEVRASLSEENGARQALLTALLDGEAAAQAAERAGLGLAPSYLVLSMGIGDHPDERAPGVDPTIAARRKLRRLRAELDHEVRGHALATLTPKDGLALLPREVPSHAPVVEDGGRLAGLVGRLSRRCGAELLVGVVAAGPEDIVRAAPLATEIRAVAEAGGRPPGVYQLDDVLLEYQLTRPGPALDRLTGILRPLGDHPTVLGTLRAFIDCGLDRRRTAELLRVHPRTVDYRLRKAATVTGLDPTRGSDVALVHASLAAYTMALAQRES</sequence>
<evidence type="ECO:0000259" key="2">
    <source>
        <dbReference type="Pfam" id="PF14361"/>
    </source>
</evidence>
<protein>
    <submittedName>
        <fullName evidence="3">Helix-turn-helix domain-containing protein</fullName>
    </submittedName>
</protein>
<gene>
    <name evidence="3" type="ORF">IF129_23395</name>
</gene>
<dbReference type="RefSeq" id="WP_191211793.1">
    <property type="nucleotide sequence ID" value="NZ_BAABKL010000050.1"/>
</dbReference>
<dbReference type="Proteomes" id="UP000632289">
    <property type="component" value="Unassembled WGS sequence"/>
</dbReference>
<keyword evidence="4" id="KW-1185">Reference proteome</keyword>
<dbReference type="InterPro" id="IPR051448">
    <property type="entry name" value="CdaR-like_regulators"/>
</dbReference>
<dbReference type="PANTHER" id="PTHR33744">
    <property type="entry name" value="CARBOHYDRATE DIACID REGULATOR"/>
    <property type="match status" value="1"/>
</dbReference>
<dbReference type="Pfam" id="PF13556">
    <property type="entry name" value="HTH_30"/>
    <property type="match status" value="1"/>
</dbReference>
<dbReference type="Pfam" id="PF14361">
    <property type="entry name" value="RsbRD_N"/>
    <property type="match status" value="1"/>
</dbReference>
<dbReference type="InterPro" id="IPR042070">
    <property type="entry name" value="PucR_C-HTH_sf"/>
</dbReference>
<dbReference type="EMBL" id="JACXYU010000017">
    <property type="protein sequence ID" value="MBD3934496.1"/>
    <property type="molecule type" value="Genomic_DNA"/>
</dbReference>
<dbReference type="InterPro" id="IPR025751">
    <property type="entry name" value="RsbRD_N_dom"/>
</dbReference>
<name>A0A927F3F6_9ACTN</name>
<dbReference type="Gene3D" id="1.10.10.2840">
    <property type="entry name" value="PucR C-terminal helix-turn-helix domain"/>
    <property type="match status" value="1"/>
</dbReference>
<dbReference type="PANTHER" id="PTHR33744:SF7">
    <property type="entry name" value="PUCR FAMILY TRANSCRIPTIONAL REGULATOR"/>
    <property type="match status" value="1"/>
</dbReference>
<reference evidence="3" key="1">
    <citation type="submission" date="2020-09" db="EMBL/GenBank/DDBJ databases">
        <title>Secondary metabolite and genome analysis of marine Streptomyces chumphonensis KK1-2T.</title>
        <authorList>
            <person name="Phongsopitanun W."/>
            <person name="Kanchanasin P."/>
            <person name="Pittayakhajonwut P."/>
            <person name="Suwanborirux K."/>
            <person name="Tanasupawat S."/>
        </authorList>
    </citation>
    <scope>NUCLEOTIDE SEQUENCE</scope>
    <source>
        <strain evidence="3">KK1-2</strain>
    </source>
</reference>
<organism evidence="3 4">
    <name type="scientific">Streptomyces chumphonensis</name>
    <dbReference type="NCBI Taxonomy" id="1214925"/>
    <lineage>
        <taxon>Bacteria</taxon>
        <taxon>Bacillati</taxon>
        <taxon>Actinomycetota</taxon>
        <taxon>Actinomycetes</taxon>
        <taxon>Kitasatosporales</taxon>
        <taxon>Streptomycetaceae</taxon>
        <taxon>Streptomyces</taxon>
    </lineage>
</organism>
<feature type="domain" description="PucR C-terminal helix-turn-helix" evidence="1">
    <location>
        <begin position="350"/>
        <end position="407"/>
    </location>
</feature>
<accession>A0A927F3F6</accession>
<proteinExistence type="predicted"/>
<feature type="domain" description="RsbT co-antagonist protein RsbRD N-terminal" evidence="2">
    <location>
        <begin position="24"/>
        <end position="160"/>
    </location>
</feature>
<evidence type="ECO:0000313" key="3">
    <source>
        <dbReference type="EMBL" id="MBD3934496.1"/>
    </source>
</evidence>